<gene>
    <name evidence="7" type="primary">SLC37A2</name>
</gene>
<accession>A0A452T1M9</accession>
<dbReference type="GO" id="GO:0061513">
    <property type="term" value="F:glucose 6-phosphate:phosphate antiporter activity"/>
    <property type="evidence" value="ECO:0007669"/>
    <property type="project" value="TreeGrafter"/>
</dbReference>
<keyword evidence="4 6" id="KW-0472">Membrane</keyword>
<organism evidence="7">
    <name type="scientific">Ursus maritimus</name>
    <name type="common">Polar bear</name>
    <name type="synonym">Thalarctos maritimus</name>
    <dbReference type="NCBI Taxonomy" id="29073"/>
    <lineage>
        <taxon>Eukaryota</taxon>
        <taxon>Metazoa</taxon>
        <taxon>Chordata</taxon>
        <taxon>Craniata</taxon>
        <taxon>Vertebrata</taxon>
        <taxon>Euteleostomi</taxon>
        <taxon>Mammalia</taxon>
        <taxon>Eutheria</taxon>
        <taxon>Laurasiatheria</taxon>
        <taxon>Carnivora</taxon>
        <taxon>Caniformia</taxon>
        <taxon>Ursidae</taxon>
        <taxon>Ursus</taxon>
    </lineage>
</organism>
<dbReference type="GeneTree" id="ENSGT00940000158657"/>
<comment type="subcellular location">
    <subcellularLocation>
        <location evidence="1">Membrane</location>
        <topology evidence="1">Multi-pass membrane protein</topology>
    </subcellularLocation>
</comment>
<feature type="transmembrane region" description="Helical" evidence="6">
    <location>
        <begin position="355"/>
        <end position="372"/>
    </location>
</feature>
<evidence type="ECO:0000313" key="7">
    <source>
        <dbReference type="Ensembl" id="ENSUMAP00000001724"/>
    </source>
</evidence>
<dbReference type="PANTHER" id="PTHR43184">
    <property type="entry name" value="MAJOR FACILITATOR SUPERFAMILY TRANSPORTER 16, ISOFORM B"/>
    <property type="match status" value="1"/>
</dbReference>
<evidence type="ECO:0000256" key="4">
    <source>
        <dbReference type="ARBA" id="ARBA00023136"/>
    </source>
</evidence>
<dbReference type="AlphaFoldDB" id="A0A452T1M9"/>
<feature type="transmembrane region" description="Helical" evidence="6">
    <location>
        <begin position="198"/>
        <end position="218"/>
    </location>
</feature>
<dbReference type="SUPFAM" id="SSF103473">
    <property type="entry name" value="MFS general substrate transporter"/>
    <property type="match status" value="1"/>
</dbReference>
<dbReference type="InterPro" id="IPR011701">
    <property type="entry name" value="MFS"/>
</dbReference>
<dbReference type="PANTHER" id="PTHR43184:SF9">
    <property type="entry name" value="GLUCOSE-6-PHOSPHATE EXCHANGER SLC37A2"/>
    <property type="match status" value="1"/>
</dbReference>
<evidence type="ECO:0000256" key="6">
    <source>
        <dbReference type="SAM" id="Phobius"/>
    </source>
</evidence>
<feature type="region of interest" description="Disordered" evidence="5">
    <location>
        <begin position="256"/>
        <end position="282"/>
    </location>
</feature>
<dbReference type="Pfam" id="PF07690">
    <property type="entry name" value="MFS_1"/>
    <property type="match status" value="1"/>
</dbReference>
<reference evidence="7" key="1">
    <citation type="submission" date="2019-03" db="UniProtKB">
        <authorList>
            <consortium name="Ensembl"/>
        </authorList>
    </citation>
    <scope>IDENTIFICATION</scope>
</reference>
<dbReference type="Ensembl" id="ENSUMAT00000002141.1">
    <property type="protein sequence ID" value="ENSUMAP00000001724.1"/>
    <property type="gene ID" value="ENSUMAG00000001589.1"/>
</dbReference>
<proteinExistence type="predicted"/>
<keyword evidence="3 6" id="KW-1133">Transmembrane helix</keyword>
<evidence type="ECO:0000256" key="2">
    <source>
        <dbReference type="ARBA" id="ARBA00022692"/>
    </source>
</evidence>
<feature type="transmembrane region" description="Helical" evidence="6">
    <location>
        <begin position="224"/>
        <end position="245"/>
    </location>
</feature>
<name>A0A452T1M9_URSMA</name>
<sequence>MTLHGVTGLHLVGTGHAALPHRSFPRPRKRLSGARKGFLQGQLSTSSVSPICSQIRTTTRSYWGPWTTPSLWPTPSACSSAGFLGSGSPSVTTFQLECCSVAFSPRSLAWDTSGTSTCSGTLCSSRSGICLLGKGTTLRSLRTPEGLGLCRKALGPEEKSARGIRICNGLVQTTGWPSVVTCVGNWFGKGKRGLIMGIWNSHTSVGNILGSLIAGVWVNEQWGLSFVVPGAVTAAMGVITFLFLIEYPEDVDCTAPQHHTSDGLEQNQDNAEDLGNGPCTNKESSLESAARCSKEPSVQPAAISFLGALRIPGVVEFSLCLLFAKLVSYTFLYWLPLYIFNVAHFSAKQAGDLSTLFDVGGIMGGIMAGLISDYTNGRATTCCIMLILAAPMVRIRARAKCACSYVPVRAAEMCAHLRVYAHVCLRERVPPCACWGRSQGWHRTEIQTENSGKGLARVWPWWRRGRPAAKLPGPGKKKLRLDRRKAFLRNRKQ</sequence>
<protein>
    <submittedName>
        <fullName evidence="7">Solute carrier family 37 member 2</fullName>
    </submittedName>
</protein>
<keyword evidence="2 6" id="KW-0812">Transmembrane</keyword>
<dbReference type="InterPro" id="IPR036259">
    <property type="entry name" value="MFS_trans_sf"/>
</dbReference>
<evidence type="ECO:0000256" key="1">
    <source>
        <dbReference type="ARBA" id="ARBA00004141"/>
    </source>
</evidence>
<feature type="transmembrane region" description="Helical" evidence="6">
    <location>
        <begin position="314"/>
        <end position="335"/>
    </location>
</feature>
<evidence type="ECO:0000256" key="3">
    <source>
        <dbReference type="ARBA" id="ARBA00022989"/>
    </source>
</evidence>
<dbReference type="GO" id="GO:0005789">
    <property type="term" value="C:endoplasmic reticulum membrane"/>
    <property type="evidence" value="ECO:0007669"/>
    <property type="project" value="TreeGrafter"/>
</dbReference>
<dbReference type="Gene3D" id="1.20.1250.20">
    <property type="entry name" value="MFS general substrate transporter like domains"/>
    <property type="match status" value="2"/>
</dbReference>
<evidence type="ECO:0000256" key="5">
    <source>
        <dbReference type="SAM" id="MobiDB-lite"/>
    </source>
</evidence>
<dbReference type="GO" id="GO:0035435">
    <property type="term" value="P:phosphate ion transmembrane transport"/>
    <property type="evidence" value="ECO:0007669"/>
    <property type="project" value="TreeGrafter"/>
</dbReference>